<comment type="caution">
    <text evidence="2">The sequence shown here is derived from an EMBL/GenBank/DDBJ whole genome shotgun (WGS) entry which is preliminary data.</text>
</comment>
<dbReference type="Proteomes" id="UP000242188">
    <property type="component" value="Unassembled WGS sequence"/>
</dbReference>
<protein>
    <recommendedName>
        <fullName evidence="4">Cholecystokinin</fullName>
    </recommendedName>
</protein>
<evidence type="ECO:0000313" key="3">
    <source>
        <dbReference type="Proteomes" id="UP000242188"/>
    </source>
</evidence>
<evidence type="ECO:0000313" key="2">
    <source>
        <dbReference type="EMBL" id="OWF51272.1"/>
    </source>
</evidence>
<organism evidence="2 3">
    <name type="scientific">Mizuhopecten yessoensis</name>
    <name type="common">Japanese scallop</name>
    <name type="synonym">Patinopecten yessoensis</name>
    <dbReference type="NCBI Taxonomy" id="6573"/>
    <lineage>
        <taxon>Eukaryota</taxon>
        <taxon>Metazoa</taxon>
        <taxon>Spiralia</taxon>
        <taxon>Lophotrochozoa</taxon>
        <taxon>Mollusca</taxon>
        <taxon>Bivalvia</taxon>
        <taxon>Autobranchia</taxon>
        <taxon>Pteriomorphia</taxon>
        <taxon>Pectinida</taxon>
        <taxon>Pectinoidea</taxon>
        <taxon>Pectinidae</taxon>
        <taxon>Mizuhopecten</taxon>
    </lineage>
</organism>
<accession>A0A210QRA3</accession>
<evidence type="ECO:0000256" key="1">
    <source>
        <dbReference type="SAM" id="SignalP"/>
    </source>
</evidence>
<gene>
    <name evidence="2" type="ORF">KP79_PYT24246</name>
</gene>
<dbReference type="EMBL" id="NEDP02002300">
    <property type="protein sequence ID" value="OWF51272.1"/>
    <property type="molecule type" value="Genomic_DNA"/>
</dbReference>
<dbReference type="PROSITE" id="PS51257">
    <property type="entry name" value="PROKAR_LIPOPROTEIN"/>
    <property type="match status" value="1"/>
</dbReference>
<feature type="chain" id="PRO_5013278853" description="Cholecystokinin" evidence="1">
    <location>
        <begin position="25"/>
        <end position="167"/>
    </location>
</feature>
<proteinExistence type="predicted"/>
<feature type="signal peptide" evidence="1">
    <location>
        <begin position="1"/>
        <end position="24"/>
    </location>
</feature>
<keyword evidence="3" id="KW-1185">Reference proteome</keyword>
<sequence>MINQKDSLLALALVLALSACVTYCMPTRLLSDRSAKHVSRLTDILTDLRTLQDKHAAYSDQLNSDLLHKRSDDRKERESFDLLIQLNDPVKIQEVPKVKGDESLLVPDDVISGIDKRQGRWDLDYGLGGGRFGKREYDDYRLGGGRFGRDLSHVRDMDHVDLNTFDD</sequence>
<keyword evidence="1" id="KW-0732">Signal</keyword>
<evidence type="ECO:0008006" key="4">
    <source>
        <dbReference type="Google" id="ProtNLM"/>
    </source>
</evidence>
<dbReference type="AlphaFoldDB" id="A0A210QRA3"/>
<reference evidence="2 3" key="1">
    <citation type="journal article" date="2017" name="Nat. Ecol. Evol.">
        <title>Scallop genome provides insights into evolution of bilaterian karyotype and development.</title>
        <authorList>
            <person name="Wang S."/>
            <person name="Zhang J."/>
            <person name="Jiao W."/>
            <person name="Li J."/>
            <person name="Xun X."/>
            <person name="Sun Y."/>
            <person name="Guo X."/>
            <person name="Huan P."/>
            <person name="Dong B."/>
            <person name="Zhang L."/>
            <person name="Hu X."/>
            <person name="Sun X."/>
            <person name="Wang J."/>
            <person name="Zhao C."/>
            <person name="Wang Y."/>
            <person name="Wang D."/>
            <person name="Huang X."/>
            <person name="Wang R."/>
            <person name="Lv J."/>
            <person name="Li Y."/>
            <person name="Zhang Z."/>
            <person name="Liu B."/>
            <person name="Lu W."/>
            <person name="Hui Y."/>
            <person name="Liang J."/>
            <person name="Zhou Z."/>
            <person name="Hou R."/>
            <person name="Li X."/>
            <person name="Liu Y."/>
            <person name="Li H."/>
            <person name="Ning X."/>
            <person name="Lin Y."/>
            <person name="Zhao L."/>
            <person name="Xing Q."/>
            <person name="Dou J."/>
            <person name="Li Y."/>
            <person name="Mao J."/>
            <person name="Guo H."/>
            <person name="Dou H."/>
            <person name="Li T."/>
            <person name="Mu C."/>
            <person name="Jiang W."/>
            <person name="Fu Q."/>
            <person name="Fu X."/>
            <person name="Miao Y."/>
            <person name="Liu J."/>
            <person name="Yu Q."/>
            <person name="Li R."/>
            <person name="Liao H."/>
            <person name="Li X."/>
            <person name="Kong Y."/>
            <person name="Jiang Z."/>
            <person name="Chourrout D."/>
            <person name="Li R."/>
            <person name="Bao Z."/>
        </authorList>
    </citation>
    <scope>NUCLEOTIDE SEQUENCE [LARGE SCALE GENOMIC DNA]</scope>
    <source>
        <strain evidence="2 3">PY_sf001</strain>
    </source>
</reference>
<name>A0A210QRA3_MIZYE</name>